<name>A0A1Q9AMV5_9HYPH</name>
<dbReference type="OrthoDB" id="9812260at2"/>
<dbReference type="GO" id="GO:0043709">
    <property type="term" value="P:cell adhesion involved in single-species biofilm formation"/>
    <property type="evidence" value="ECO:0007669"/>
    <property type="project" value="TreeGrafter"/>
</dbReference>
<accession>A0A1Q9AMV5</accession>
<gene>
    <name evidence="4" type="ORF">BJF92_11610</name>
</gene>
<dbReference type="SMART" id="SM00267">
    <property type="entry name" value="GGDEF"/>
    <property type="match status" value="1"/>
</dbReference>
<evidence type="ECO:0000256" key="1">
    <source>
        <dbReference type="ARBA" id="ARBA00012528"/>
    </source>
</evidence>
<dbReference type="PANTHER" id="PTHR45138">
    <property type="entry name" value="REGULATORY COMPONENTS OF SENSORY TRANSDUCTION SYSTEM"/>
    <property type="match status" value="1"/>
</dbReference>
<sequence length="356" mass="39773">MAHAKTSKNQAPDIAAQVTFAMRVMGVAPIPRNYELYYEAYLGSNPKLTQELAALGSKATQEELDLIGARHFAHIHYPAGVERVHAHLARHLKELLSMMREEHVALESYTKLLDETTAQINIKGHAGAEILRQAVDLLTSATTETVTQGRERAENVSQKSVEMEAIRQELDEYKRIANTDSLTRLANRRAFDERLATVYNSEQHRASTSLLIADIDHFKKINDSFGHPIGDKILATVGNVIRATLRRDTFVARTGGEEFAVILTDASTDESYQIAERIRQALANTPFKNSKTGVNYGPITLSIGLCQATQAADYLDLYNKADIALYCAKNSGRNCSTVYEDGMKKESRRGWLIYRR</sequence>
<evidence type="ECO:0000259" key="3">
    <source>
        <dbReference type="PROSITE" id="PS50887"/>
    </source>
</evidence>
<comment type="caution">
    <text evidence="4">The sequence shown here is derived from an EMBL/GenBank/DDBJ whole genome shotgun (WGS) entry which is preliminary data.</text>
</comment>
<reference evidence="4 5" key="1">
    <citation type="submission" date="2016-09" db="EMBL/GenBank/DDBJ databases">
        <title>Rhizobium sp. nov., a novel species isolated from the rice rhizosphere.</title>
        <authorList>
            <person name="Zhao J."/>
            <person name="Zhang X."/>
        </authorList>
    </citation>
    <scope>NUCLEOTIDE SEQUENCE [LARGE SCALE GENOMIC DNA]</scope>
    <source>
        <strain evidence="4 5">MH17</strain>
    </source>
</reference>
<dbReference type="CDD" id="cd01949">
    <property type="entry name" value="GGDEF"/>
    <property type="match status" value="1"/>
</dbReference>
<dbReference type="GO" id="GO:0005886">
    <property type="term" value="C:plasma membrane"/>
    <property type="evidence" value="ECO:0007669"/>
    <property type="project" value="TreeGrafter"/>
</dbReference>
<dbReference type="InterPro" id="IPR050469">
    <property type="entry name" value="Diguanylate_Cyclase"/>
</dbReference>
<dbReference type="Gene3D" id="3.30.70.270">
    <property type="match status" value="1"/>
</dbReference>
<dbReference type="InterPro" id="IPR029787">
    <property type="entry name" value="Nucleotide_cyclase"/>
</dbReference>
<dbReference type="Pfam" id="PF00990">
    <property type="entry name" value="GGDEF"/>
    <property type="match status" value="1"/>
</dbReference>
<dbReference type="InterPro" id="IPR000160">
    <property type="entry name" value="GGDEF_dom"/>
</dbReference>
<dbReference type="InterPro" id="IPR043128">
    <property type="entry name" value="Rev_trsase/Diguanyl_cyclase"/>
</dbReference>
<comment type="catalytic activity">
    <reaction evidence="2">
        <text>2 GTP = 3',3'-c-di-GMP + 2 diphosphate</text>
        <dbReference type="Rhea" id="RHEA:24898"/>
        <dbReference type="ChEBI" id="CHEBI:33019"/>
        <dbReference type="ChEBI" id="CHEBI:37565"/>
        <dbReference type="ChEBI" id="CHEBI:58805"/>
        <dbReference type="EC" id="2.7.7.65"/>
    </reaction>
</comment>
<evidence type="ECO:0000313" key="4">
    <source>
        <dbReference type="EMBL" id="OLP56721.1"/>
    </source>
</evidence>
<dbReference type="GO" id="GO:0052621">
    <property type="term" value="F:diguanylate cyclase activity"/>
    <property type="evidence" value="ECO:0007669"/>
    <property type="project" value="UniProtKB-EC"/>
</dbReference>
<protein>
    <recommendedName>
        <fullName evidence="1">diguanylate cyclase</fullName>
        <ecNumber evidence="1">2.7.7.65</ecNumber>
    </recommendedName>
</protein>
<proteinExistence type="predicted"/>
<dbReference type="Proteomes" id="UP000186143">
    <property type="component" value="Unassembled WGS sequence"/>
</dbReference>
<dbReference type="NCBIfam" id="TIGR00254">
    <property type="entry name" value="GGDEF"/>
    <property type="match status" value="1"/>
</dbReference>
<dbReference type="GO" id="GO:1902201">
    <property type="term" value="P:negative regulation of bacterial-type flagellum-dependent cell motility"/>
    <property type="evidence" value="ECO:0007669"/>
    <property type="project" value="TreeGrafter"/>
</dbReference>
<dbReference type="FunFam" id="3.30.70.270:FF:000001">
    <property type="entry name" value="Diguanylate cyclase domain protein"/>
    <property type="match status" value="1"/>
</dbReference>
<organism evidence="4 5">
    <name type="scientific">Xaviernesmea rhizosphaerae</name>
    <dbReference type="NCBI Taxonomy" id="1672749"/>
    <lineage>
        <taxon>Bacteria</taxon>
        <taxon>Pseudomonadati</taxon>
        <taxon>Pseudomonadota</taxon>
        <taxon>Alphaproteobacteria</taxon>
        <taxon>Hyphomicrobiales</taxon>
        <taxon>Rhizobiaceae</taxon>
        <taxon>Rhizobium/Agrobacterium group</taxon>
        <taxon>Xaviernesmea</taxon>
    </lineage>
</organism>
<dbReference type="EC" id="2.7.7.65" evidence="1"/>
<dbReference type="SUPFAM" id="SSF55073">
    <property type="entry name" value="Nucleotide cyclase"/>
    <property type="match status" value="1"/>
</dbReference>
<dbReference type="STRING" id="1672749.BJF92_11610"/>
<dbReference type="PANTHER" id="PTHR45138:SF9">
    <property type="entry name" value="DIGUANYLATE CYCLASE DGCM-RELATED"/>
    <property type="match status" value="1"/>
</dbReference>
<dbReference type="RefSeq" id="WP_075633740.1">
    <property type="nucleotide sequence ID" value="NZ_MKIO01000021.1"/>
</dbReference>
<dbReference type="PROSITE" id="PS50887">
    <property type="entry name" value="GGDEF"/>
    <property type="match status" value="1"/>
</dbReference>
<evidence type="ECO:0000313" key="5">
    <source>
        <dbReference type="Proteomes" id="UP000186143"/>
    </source>
</evidence>
<evidence type="ECO:0000256" key="2">
    <source>
        <dbReference type="ARBA" id="ARBA00034247"/>
    </source>
</evidence>
<feature type="domain" description="GGDEF" evidence="3">
    <location>
        <begin position="206"/>
        <end position="341"/>
    </location>
</feature>
<dbReference type="AlphaFoldDB" id="A0A1Q9AMV5"/>
<dbReference type="EMBL" id="MKIO01000021">
    <property type="protein sequence ID" value="OLP56721.1"/>
    <property type="molecule type" value="Genomic_DNA"/>
</dbReference>